<evidence type="ECO:0000259" key="1">
    <source>
        <dbReference type="PROSITE" id="PS51462"/>
    </source>
</evidence>
<protein>
    <recommendedName>
        <fullName evidence="1">Nudix hydrolase domain-containing protein</fullName>
    </recommendedName>
</protein>
<sequence length="163" mass="18938">MTSIYTYWGNGEVKLTWIQDNNLPESKLITSVHGLCFKNDKLLLVNLNDRGWDIPGGHIEKREAPEACFKREAYEEGYITGSCSLLGYIEVNHTENIEWNSDRPYPKVGYQVFYCMDVQRVYEFKGAYESGKRIWIDPGEVENYNNNWSTLHQNILDKATQSN</sequence>
<gene>
    <name evidence="2" type="ORF">OSO01_09500</name>
</gene>
<evidence type="ECO:0000313" key="3">
    <source>
        <dbReference type="Proteomes" id="UP000321558"/>
    </source>
</evidence>
<dbReference type="STRING" id="582851.GCA_900162665_04244"/>
<dbReference type="InterPro" id="IPR015797">
    <property type="entry name" value="NUDIX_hydrolase-like_dom_sf"/>
</dbReference>
<proteinExistence type="predicted"/>
<comment type="caution">
    <text evidence="2">The sequence shown here is derived from an EMBL/GenBank/DDBJ whole genome shotgun (WGS) entry which is preliminary data.</text>
</comment>
<evidence type="ECO:0000313" key="2">
    <source>
        <dbReference type="EMBL" id="GEN86211.1"/>
    </source>
</evidence>
<feature type="domain" description="Nudix hydrolase" evidence="1">
    <location>
        <begin position="27"/>
        <end position="160"/>
    </location>
</feature>
<reference evidence="2 3" key="1">
    <citation type="submission" date="2019-07" db="EMBL/GenBank/DDBJ databases">
        <title>Whole genome shotgun sequence of Oceanobacillus sojae NBRC 105379.</title>
        <authorList>
            <person name="Hosoyama A."/>
            <person name="Uohara A."/>
            <person name="Ohji S."/>
            <person name="Ichikawa N."/>
        </authorList>
    </citation>
    <scope>NUCLEOTIDE SEQUENCE [LARGE SCALE GENOMIC DNA]</scope>
    <source>
        <strain evidence="2 3">NBRC 105379</strain>
    </source>
</reference>
<dbReference type="OrthoDB" id="9804442at2"/>
<accession>A0A511ZFN7</accession>
<dbReference type="InterPro" id="IPR000086">
    <property type="entry name" value="NUDIX_hydrolase_dom"/>
</dbReference>
<dbReference type="Proteomes" id="UP000321558">
    <property type="component" value="Unassembled WGS sequence"/>
</dbReference>
<dbReference type="AlphaFoldDB" id="A0A511ZFN7"/>
<dbReference type="Pfam" id="PF00293">
    <property type="entry name" value="NUDIX"/>
    <property type="match status" value="1"/>
</dbReference>
<dbReference type="Gene3D" id="3.90.79.10">
    <property type="entry name" value="Nucleoside Triphosphate Pyrophosphohydrolase"/>
    <property type="match status" value="1"/>
</dbReference>
<dbReference type="SUPFAM" id="SSF55811">
    <property type="entry name" value="Nudix"/>
    <property type="match status" value="1"/>
</dbReference>
<name>A0A511ZFN7_9BACI</name>
<organism evidence="2 3">
    <name type="scientific">Oceanobacillus sojae</name>
    <dbReference type="NCBI Taxonomy" id="582851"/>
    <lineage>
        <taxon>Bacteria</taxon>
        <taxon>Bacillati</taxon>
        <taxon>Bacillota</taxon>
        <taxon>Bacilli</taxon>
        <taxon>Bacillales</taxon>
        <taxon>Bacillaceae</taxon>
        <taxon>Oceanobacillus</taxon>
    </lineage>
</organism>
<dbReference type="RefSeq" id="WP_147209179.1">
    <property type="nucleotide sequence ID" value="NZ_BJYM01000003.1"/>
</dbReference>
<keyword evidence="3" id="KW-1185">Reference proteome</keyword>
<dbReference type="EMBL" id="BJYM01000003">
    <property type="protein sequence ID" value="GEN86211.1"/>
    <property type="molecule type" value="Genomic_DNA"/>
</dbReference>
<dbReference type="PROSITE" id="PS51462">
    <property type="entry name" value="NUDIX"/>
    <property type="match status" value="1"/>
</dbReference>
<dbReference type="CDD" id="cd02883">
    <property type="entry name" value="NUDIX_Hydrolase"/>
    <property type="match status" value="1"/>
</dbReference>